<reference evidence="2 3" key="1">
    <citation type="submission" date="2018-06" db="EMBL/GenBank/DDBJ databases">
        <title>Draft genome sequence of Modestobacter versicolor CP153-2.</title>
        <authorList>
            <person name="Gundlapally S.R."/>
        </authorList>
    </citation>
    <scope>NUCLEOTIDE SEQUENCE [LARGE SCALE GENOMIC DNA]</scope>
    <source>
        <strain evidence="2 3">CP153-2</strain>
    </source>
</reference>
<dbReference type="Proteomes" id="UP000580718">
    <property type="component" value="Unassembled WGS sequence"/>
</dbReference>
<organism evidence="2 3">
    <name type="scientific">Modestobacter versicolor</name>
    <dbReference type="NCBI Taxonomy" id="429133"/>
    <lineage>
        <taxon>Bacteria</taxon>
        <taxon>Bacillati</taxon>
        <taxon>Actinomycetota</taxon>
        <taxon>Actinomycetes</taxon>
        <taxon>Geodermatophilales</taxon>
        <taxon>Geodermatophilaceae</taxon>
        <taxon>Modestobacter</taxon>
    </lineage>
</organism>
<evidence type="ECO:0000313" key="1">
    <source>
        <dbReference type="EMBL" id="MBB3676959.1"/>
    </source>
</evidence>
<reference evidence="1 4" key="2">
    <citation type="submission" date="2020-08" db="EMBL/GenBank/DDBJ databases">
        <title>Sequencing the genomes of 1000 actinobacteria strains.</title>
        <authorList>
            <person name="Klenk H.-P."/>
        </authorList>
    </citation>
    <scope>NUCLEOTIDE SEQUENCE [LARGE SCALE GENOMIC DNA]</scope>
    <source>
        <strain evidence="1 4">DSM 16678</strain>
    </source>
</reference>
<evidence type="ECO:0000313" key="3">
    <source>
        <dbReference type="Proteomes" id="UP000247602"/>
    </source>
</evidence>
<dbReference type="Proteomes" id="UP000247602">
    <property type="component" value="Unassembled WGS sequence"/>
</dbReference>
<sequence length="60" mass="6188">MLAVALLAAWIVLALGVALVVGAGIRVADRRAPFTDHLAGLPAELTVDDVLGARVTQPSR</sequence>
<dbReference type="OrthoDB" id="10006877at2"/>
<protein>
    <submittedName>
        <fullName evidence="2">Uncharacterized protein</fullName>
    </submittedName>
</protein>
<evidence type="ECO:0000313" key="4">
    <source>
        <dbReference type="Proteomes" id="UP000580718"/>
    </source>
</evidence>
<dbReference type="AlphaFoldDB" id="A0A323VDF3"/>
<name>A0A323VDF3_9ACTN</name>
<dbReference type="RefSeq" id="WP_110550816.1">
    <property type="nucleotide sequence ID" value="NZ_JACIBU010000001.1"/>
</dbReference>
<keyword evidence="3" id="KW-1185">Reference proteome</keyword>
<dbReference type="EMBL" id="JACIBU010000001">
    <property type="protein sequence ID" value="MBB3676959.1"/>
    <property type="molecule type" value="Genomic_DNA"/>
</dbReference>
<evidence type="ECO:0000313" key="2">
    <source>
        <dbReference type="EMBL" id="PZA22874.1"/>
    </source>
</evidence>
<dbReference type="EMBL" id="QKNV01000017">
    <property type="protein sequence ID" value="PZA22874.1"/>
    <property type="molecule type" value="Genomic_DNA"/>
</dbReference>
<comment type="caution">
    <text evidence="2">The sequence shown here is derived from an EMBL/GenBank/DDBJ whole genome shotgun (WGS) entry which is preliminary data.</text>
</comment>
<accession>A0A323VDF3</accession>
<proteinExistence type="predicted"/>
<gene>
    <name evidence="2" type="ORF">DMO24_02745</name>
    <name evidence="1" type="ORF">FHX36_002694</name>
</gene>